<reference evidence="4" key="2">
    <citation type="submission" date="2017-04" db="EMBL/GenBank/DDBJ databases">
        <title>Function of individual gut microbiota members based on whole genome sequencing of pure cultures obtained from chicken caecum.</title>
        <authorList>
            <person name="Medvecky M."/>
            <person name="Cejkova D."/>
            <person name="Polansky O."/>
            <person name="Karasova D."/>
            <person name="Kubasova T."/>
            <person name="Cizek A."/>
            <person name="Rychlik I."/>
        </authorList>
    </citation>
    <scope>NUCLEOTIDE SEQUENCE [LARGE SCALE GENOMIC DNA]</scope>
    <source>
        <strain evidence="4">An199</strain>
    </source>
</reference>
<evidence type="ECO:0000313" key="3">
    <source>
        <dbReference type="Proteomes" id="UP000095332"/>
    </source>
</evidence>
<organism evidence="1 3">
    <name type="scientific">Parabacteroides distasonis</name>
    <dbReference type="NCBI Taxonomy" id="823"/>
    <lineage>
        <taxon>Bacteria</taxon>
        <taxon>Pseudomonadati</taxon>
        <taxon>Bacteroidota</taxon>
        <taxon>Bacteroidia</taxon>
        <taxon>Bacteroidales</taxon>
        <taxon>Tannerellaceae</taxon>
        <taxon>Parabacteroides</taxon>
    </lineage>
</organism>
<reference evidence="1 3" key="1">
    <citation type="submission" date="2015-09" db="EMBL/GenBank/DDBJ databases">
        <authorList>
            <consortium name="Pathogen Informatics"/>
        </authorList>
    </citation>
    <scope>NUCLEOTIDE SEQUENCE [LARGE SCALE GENOMIC DNA]</scope>
    <source>
        <strain evidence="1 3">2789STDY5834948</strain>
    </source>
</reference>
<dbReference type="AlphaFoldDB" id="A0A174SEU0"/>
<reference evidence="2" key="3">
    <citation type="journal article" date="2018" name="BMC Genomics">
        <title>Whole genome sequencing and function prediction of 133 gut anaerobes isolated from chicken caecum in pure cultures.</title>
        <authorList>
            <person name="Medvecky M."/>
            <person name="Cejkova D."/>
            <person name="Polansky O."/>
            <person name="Karasova D."/>
            <person name="Kubasova T."/>
            <person name="Cizek A."/>
            <person name="Rychlik I."/>
        </authorList>
    </citation>
    <scope>NUCLEOTIDE SEQUENCE</scope>
    <source>
        <strain evidence="2">An199</strain>
    </source>
</reference>
<accession>A0A174SEU0</accession>
<evidence type="ECO:0000313" key="2">
    <source>
        <dbReference type="EMBL" id="OUP19963.1"/>
    </source>
</evidence>
<dbReference type="Proteomes" id="UP000095332">
    <property type="component" value="Unassembled WGS sequence"/>
</dbReference>
<evidence type="ECO:0000313" key="4">
    <source>
        <dbReference type="Proteomes" id="UP000195950"/>
    </source>
</evidence>
<sequence>MPNGTYGGVRGRKTKVGRKLSFSSYSIFVDMFLNIHTRNQLVSRKCLSLSYPDVNAYNMTVI</sequence>
<name>A0A174SEU0_PARDI</name>
<dbReference type="Proteomes" id="UP000195950">
    <property type="component" value="Unassembled WGS sequence"/>
</dbReference>
<proteinExistence type="predicted"/>
<evidence type="ECO:0000313" key="1">
    <source>
        <dbReference type="EMBL" id="CUP94881.1"/>
    </source>
</evidence>
<dbReference type="EMBL" id="NFJX01000005">
    <property type="protein sequence ID" value="OUP19963.1"/>
    <property type="molecule type" value="Genomic_DNA"/>
</dbReference>
<protein>
    <submittedName>
        <fullName evidence="1">Uncharacterized protein</fullName>
    </submittedName>
</protein>
<dbReference type="EMBL" id="CZBM01000003">
    <property type="protein sequence ID" value="CUP94881.1"/>
    <property type="molecule type" value="Genomic_DNA"/>
</dbReference>
<gene>
    <name evidence="2" type="ORF">B5F32_07175</name>
    <name evidence="1" type="ORF">ERS852560_01032</name>
</gene>